<proteinExistence type="inferred from homology"/>
<comment type="subunit">
    <text evidence="10">Homodimer.</text>
</comment>
<keyword evidence="14" id="KW-1185">Reference proteome</keyword>
<dbReference type="EC" id="3.1.3.-" evidence="10"/>
<dbReference type="PANTHER" id="PTHR43693">
    <property type="entry name" value="PROTEIN PHOSPHATASE CHEZ"/>
    <property type="match status" value="1"/>
</dbReference>
<dbReference type="SUPFAM" id="SSF75708">
    <property type="entry name" value="Chemotaxis phosphatase CheZ"/>
    <property type="match status" value="1"/>
</dbReference>
<organism evidence="13 14">
    <name type="scientific">Vreelandella rituensis</name>
    <dbReference type="NCBI Taxonomy" id="2282306"/>
    <lineage>
        <taxon>Bacteria</taxon>
        <taxon>Pseudomonadati</taxon>
        <taxon>Pseudomonadota</taxon>
        <taxon>Gammaproteobacteria</taxon>
        <taxon>Oceanospirillales</taxon>
        <taxon>Halomonadaceae</taxon>
        <taxon>Vreelandella</taxon>
    </lineage>
</organism>
<dbReference type="RefSeq" id="WP_114486763.1">
    <property type="nucleotide sequence ID" value="NZ_CBCSHM010000023.1"/>
</dbReference>
<dbReference type="Gene3D" id="1.20.5.590">
    <property type="entry name" value="Single helix bin"/>
    <property type="match status" value="1"/>
</dbReference>
<dbReference type="NCBIfam" id="NF008368">
    <property type="entry name" value="PRK11166.1"/>
    <property type="match status" value="1"/>
</dbReference>
<dbReference type="GO" id="GO:0005737">
    <property type="term" value="C:cytoplasm"/>
    <property type="evidence" value="ECO:0007669"/>
    <property type="project" value="UniProtKB-SubCell"/>
</dbReference>
<keyword evidence="5 10" id="KW-0145">Chemotaxis</keyword>
<comment type="subcellular location">
    <subcellularLocation>
        <location evidence="1 10">Cytoplasm</location>
    </subcellularLocation>
</comment>
<dbReference type="Pfam" id="PF04344">
    <property type="entry name" value="CheZ"/>
    <property type="match status" value="1"/>
</dbReference>
<evidence type="ECO:0000256" key="11">
    <source>
        <dbReference type="PIRSR" id="PIRSR002884-1"/>
    </source>
</evidence>
<dbReference type="GO" id="GO:0006935">
    <property type="term" value="P:chemotaxis"/>
    <property type="evidence" value="ECO:0007669"/>
    <property type="project" value="UniProtKB-KW"/>
</dbReference>
<dbReference type="GO" id="GO:0004721">
    <property type="term" value="F:phosphoprotein phosphatase activity"/>
    <property type="evidence" value="ECO:0007669"/>
    <property type="project" value="UniProtKB-KW"/>
</dbReference>
<dbReference type="EMBL" id="QPIJ01000019">
    <property type="protein sequence ID" value="RCV92052.1"/>
    <property type="molecule type" value="Genomic_DNA"/>
</dbReference>
<evidence type="ECO:0000256" key="10">
    <source>
        <dbReference type="PIRNR" id="PIRNR002884"/>
    </source>
</evidence>
<feature type="site" description="Enhances dephosphorylation of CheY-P" evidence="11">
    <location>
        <position position="150"/>
    </location>
</feature>
<dbReference type="PIRSF" id="PIRSF002884">
    <property type="entry name" value="CheZ"/>
    <property type="match status" value="1"/>
</dbReference>
<comment type="caution">
    <text evidence="13">The sequence shown here is derived from an EMBL/GenBank/DDBJ whole genome shotgun (WGS) entry which is preliminary data.</text>
</comment>
<evidence type="ECO:0000256" key="2">
    <source>
        <dbReference type="ARBA" id="ARBA00005908"/>
    </source>
</evidence>
<protein>
    <recommendedName>
        <fullName evidence="3 10">Protein phosphatase CheZ</fullName>
        <ecNumber evidence="10">3.1.3.-</ecNumber>
    </recommendedName>
    <alternativeName>
        <fullName evidence="9 10">Chemotaxis protein CheZ</fullName>
    </alternativeName>
</protein>
<dbReference type="AlphaFoldDB" id="A0A368U7G5"/>
<evidence type="ECO:0000256" key="5">
    <source>
        <dbReference type="ARBA" id="ARBA00022500"/>
    </source>
</evidence>
<evidence type="ECO:0000256" key="4">
    <source>
        <dbReference type="ARBA" id="ARBA00022490"/>
    </source>
</evidence>
<comment type="function">
    <text evidence="10">Plays an important role in bacterial chemotaxis signal transduction pathway by accelerating the dephosphorylation of phosphorylated CheY (CheY-P).</text>
</comment>
<comment type="similarity">
    <text evidence="2 10">Belongs to the CheZ family.</text>
</comment>
<dbReference type="Gene3D" id="1.10.287.500">
    <property type="entry name" value="Helix hairpin bin"/>
    <property type="match status" value="1"/>
</dbReference>
<dbReference type="GO" id="GO:0009288">
    <property type="term" value="C:bacterial-type flagellum"/>
    <property type="evidence" value="ECO:0007669"/>
    <property type="project" value="InterPro"/>
</dbReference>
<reference evidence="13 14" key="1">
    <citation type="submission" date="2018-07" db="EMBL/GenBank/DDBJ databases">
        <title>Halomonas rutogse sp. nov., isolated from Lake TangqianCo on Tibetan Plateau.</title>
        <authorList>
            <person name="Lu H."/>
            <person name="Xing P."/>
            <person name="Wu Q."/>
        </authorList>
    </citation>
    <scope>NUCLEOTIDE SEQUENCE [LARGE SCALE GENOMIC DNA]</scope>
    <source>
        <strain evidence="13 14">TQ8S</strain>
    </source>
</reference>
<dbReference type="Proteomes" id="UP000253204">
    <property type="component" value="Unassembled WGS sequence"/>
</dbReference>
<evidence type="ECO:0000256" key="8">
    <source>
        <dbReference type="ARBA" id="ARBA00022912"/>
    </source>
</evidence>
<evidence type="ECO:0000256" key="6">
    <source>
        <dbReference type="ARBA" id="ARBA00022779"/>
    </source>
</evidence>
<keyword evidence="6 10" id="KW-0283">Flagellar rotation</keyword>
<dbReference type="GO" id="GO:0097588">
    <property type="term" value="P:archaeal or bacterial-type flagellum-dependent cell motility"/>
    <property type="evidence" value="ECO:0007669"/>
    <property type="project" value="UniProtKB-KW"/>
</dbReference>
<dbReference type="OrthoDB" id="9773007at2"/>
<name>A0A368U7G5_9GAMM</name>
<evidence type="ECO:0000256" key="9">
    <source>
        <dbReference type="ARBA" id="ARBA00029599"/>
    </source>
</evidence>
<evidence type="ECO:0000313" key="13">
    <source>
        <dbReference type="EMBL" id="RCV92052.1"/>
    </source>
</evidence>
<dbReference type="PANTHER" id="PTHR43693:SF1">
    <property type="entry name" value="PROTEIN PHOSPHATASE CHEZ"/>
    <property type="match status" value="1"/>
</dbReference>
<feature type="compositionally biased region" description="Acidic residues" evidence="12">
    <location>
        <begin position="221"/>
        <end position="231"/>
    </location>
</feature>
<evidence type="ECO:0000313" key="14">
    <source>
        <dbReference type="Proteomes" id="UP000253204"/>
    </source>
</evidence>
<keyword evidence="4 10" id="KW-0963">Cytoplasm</keyword>
<evidence type="ECO:0000256" key="7">
    <source>
        <dbReference type="ARBA" id="ARBA00022801"/>
    </source>
</evidence>
<keyword evidence="7 10" id="KW-0378">Hydrolase</keyword>
<sequence>MSQNEQADTAKLSEEAAEDLIHRIGKLTRMLRDNMRELGLDKEIERAAEAIPDARDRLHYVAAMTEQAAERALNAIDRAQPMQDQLTERAEGLDKRWAEWFEAPQELDDAKVLVQDTRNYLSDVPVMTSATSKELLEIMMAQDFQDLTGQVIKKMMEVIHEIEQQLVQVLIDNVPESQTRGHMQRKAKAQWNNDEGGRNEDLLNGPQMNAEAPDVVTGQDQVDDLLDDLGF</sequence>
<evidence type="ECO:0000256" key="1">
    <source>
        <dbReference type="ARBA" id="ARBA00004496"/>
    </source>
</evidence>
<evidence type="ECO:0000256" key="3">
    <source>
        <dbReference type="ARBA" id="ARBA00018484"/>
    </source>
</evidence>
<dbReference type="InterPro" id="IPR007439">
    <property type="entry name" value="Chemotax_Pase_CheZ"/>
</dbReference>
<feature type="region of interest" description="Disordered" evidence="12">
    <location>
        <begin position="178"/>
        <end position="231"/>
    </location>
</feature>
<dbReference type="InterPro" id="IPR050992">
    <property type="entry name" value="CheZ_family_phosphatases"/>
</dbReference>
<evidence type="ECO:0000256" key="12">
    <source>
        <dbReference type="SAM" id="MobiDB-lite"/>
    </source>
</evidence>
<keyword evidence="8 10" id="KW-0904">Protein phosphatase</keyword>
<gene>
    <name evidence="13" type="ORF">DU506_09820</name>
</gene>
<dbReference type="GO" id="GO:0050920">
    <property type="term" value="P:regulation of chemotaxis"/>
    <property type="evidence" value="ECO:0007669"/>
    <property type="project" value="InterPro"/>
</dbReference>
<accession>A0A368U7G5</accession>